<organism evidence="3 4">
    <name type="scientific">Dentiscutata erythropus</name>
    <dbReference type="NCBI Taxonomy" id="1348616"/>
    <lineage>
        <taxon>Eukaryota</taxon>
        <taxon>Fungi</taxon>
        <taxon>Fungi incertae sedis</taxon>
        <taxon>Mucoromycota</taxon>
        <taxon>Glomeromycotina</taxon>
        <taxon>Glomeromycetes</taxon>
        <taxon>Diversisporales</taxon>
        <taxon>Gigasporaceae</taxon>
        <taxon>Dentiscutata</taxon>
    </lineage>
</organism>
<protein>
    <submittedName>
        <fullName evidence="3">13073_t:CDS:1</fullName>
    </submittedName>
</protein>
<reference evidence="3" key="1">
    <citation type="submission" date="2021-06" db="EMBL/GenBank/DDBJ databases">
        <authorList>
            <person name="Kallberg Y."/>
            <person name="Tangrot J."/>
            <person name="Rosling A."/>
        </authorList>
    </citation>
    <scope>NUCLEOTIDE SEQUENCE</scope>
    <source>
        <strain evidence="3">MA453B</strain>
    </source>
</reference>
<dbReference type="Proteomes" id="UP000789405">
    <property type="component" value="Unassembled WGS sequence"/>
</dbReference>
<comment type="caution">
    <text evidence="3">The sequence shown here is derived from an EMBL/GenBank/DDBJ whole genome shotgun (WGS) entry which is preliminary data.</text>
</comment>
<keyword evidence="1" id="KW-0175">Coiled coil</keyword>
<gene>
    <name evidence="3" type="ORF">DERYTH_LOCUS7676</name>
</gene>
<evidence type="ECO:0000313" key="3">
    <source>
        <dbReference type="EMBL" id="CAG8601713.1"/>
    </source>
</evidence>
<sequence>MYNQTSNIAISISQNENRLQKIKKLLREYLLNDFSKNIEELSSLLDEVRETKIWQHAGYENFYKFCQDIIGQDIENITNTYKSIKKSIYADQNAKYEIRISKLKRKMRELELDERLINNIIEYPKDSLHLVIKFFNRFSNHERISILVYNLDDQVNLWRSLRSKRKSRADTPINKDDVKAAIDMVERMESMNVAEAERKMKNKKKAEKEGDSSDETIREEMDEDFISTDSASEEDDGCDWCDLMGENILKCGRCAGGRCVECIMKEISKDLNNLAIVDKYYWSMLKRHAKEFAEQNLKN</sequence>
<name>A0A9N9CHG1_9GLOM</name>
<feature type="coiled-coil region" evidence="1">
    <location>
        <begin position="12"/>
        <end position="51"/>
    </location>
</feature>
<dbReference type="OrthoDB" id="2359695at2759"/>
<dbReference type="AlphaFoldDB" id="A0A9N9CHG1"/>
<keyword evidence="4" id="KW-1185">Reference proteome</keyword>
<evidence type="ECO:0000256" key="2">
    <source>
        <dbReference type="SAM" id="MobiDB-lite"/>
    </source>
</evidence>
<evidence type="ECO:0000256" key="1">
    <source>
        <dbReference type="SAM" id="Coils"/>
    </source>
</evidence>
<proteinExistence type="predicted"/>
<accession>A0A9N9CHG1</accession>
<feature type="region of interest" description="Disordered" evidence="2">
    <location>
        <begin position="196"/>
        <end position="218"/>
    </location>
</feature>
<dbReference type="EMBL" id="CAJVPY010003782">
    <property type="protein sequence ID" value="CAG8601713.1"/>
    <property type="molecule type" value="Genomic_DNA"/>
</dbReference>
<feature type="compositionally biased region" description="Basic and acidic residues" evidence="2">
    <location>
        <begin position="206"/>
        <end position="218"/>
    </location>
</feature>
<evidence type="ECO:0000313" key="4">
    <source>
        <dbReference type="Proteomes" id="UP000789405"/>
    </source>
</evidence>